<organism evidence="3 4">
    <name type="scientific">Martelella mediterranea DSM 17316</name>
    <dbReference type="NCBI Taxonomy" id="1122214"/>
    <lineage>
        <taxon>Bacteria</taxon>
        <taxon>Pseudomonadati</taxon>
        <taxon>Pseudomonadota</taxon>
        <taxon>Alphaproteobacteria</taxon>
        <taxon>Hyphomicrobiales</taxon>
        <taxon>Aurantimonadaceae</taxon>
        <taxon>Martelella</taxon>
    </lineage>
</organism>
<evidence type="ECO:0000256" key="1">
    <source>
        <dbReference type="SAM" id="MobiDB-lite"/>
    </source>
</evidence>
<feature type="domain" description="BON" evidence="2">
    <location>
        <begin position="21"/>
        <end position="89"/>
    </location>
</feature>
<keyword evidence="4" id="KW-1185">Reference proteome</keyword>
<feature type="compositionally biased region" description="Basic and acidic residues" evidence="1">
    <location>
        <begin position="95"/>
        <end position="108"/>
    </location>
</feature>
<name>A0A1U9Z2H2_9HYPH</name>
<dbReference type="KEGG" id="mmed:Mame_02533"/>
<feature type="region of interest" description="Disordered" evidence="1">
    <location>
        <begin position="86"/>
        <end position="108"/>
    </location>
</feature>
<dbReference type="OrthoDB" id="7916339at2"/>
<dbReference type="Pfam" id="PF04972">
    <property type="entry name" value="BON"/>
    <property type="match status" value="1"/>
</dbReference>
<evidence type="ECO:0000313" key="4">
    <source>
        <dbReference type="Proteomes" id="UP000191135"/>
    </source>
</evidence>
<gene>
    <name evidence="3" type="ORF">Mame_02533</name>
</gene>
<dbReference type="RefSeq" id="WP_018066949.1">
    <property type="nucleotide sequence ID" value="NZ_AQWH01000030.1"/>
</dbReference>
<keyword evidence="3" id="KW-0449">Lipoprotein</keyword>
<evidence type="ECO:0000313" key="3">
    <source>
        <dbReference type="EMBL" id="AQZ51860.1"/>
    </source>
</evidence>
<reference evidence="3 4" key="1">
    <citation type="submission" date="2017-03" db="EMBL/GenBank/DDBJ databases">
        <title>Foreign affairs: Plasmid Transfer between Roseobacters and Rhizobia.</title>
        <authorList>
            <person name="Bartling P."/>
            <person name="Bunk B."/>
            <person name="Overmann J."/>
            <person name="Brinkmann H."/>
            <person name="Petersen J."/>
        </authorList>
    </citation>
    <scope>NUCLEOTIDE SEQUENCE [LARGE SCALE GENOMIC DNA]</scope>
    <source>
        <strain evidence="3 4">MACL11</strain>
    </source>
</reference>
<accession>A0A1U9Z2H2</accession>
<evidence type="ECO:0000259" key="2">
    <source>
        <dbReference type="PROSITE" id="PS50914"/>
    </source>
</evidence>
<dbReference type="InterPro" id="IPR007055">
    <property type="entry name" value="BON_dom"/>
</dbReference>
<dbReference type="AlphaFoldDB" id="A0A1U9Z2H2"/>
<proteinExistence type="predicted"/>
<dbReference type="PROSITE" id="PS50914">
    <property type="entry name" value="BON"/>
    <property type="match status" value="1"/>
</dbReference>
<protein>
    <submittedName>
        <fullName evidence="3">Putative periplasmic or secreted lipoprotein</fullName>
    </submittedName>
</protein>
<sequence>MVLKKAAFYGEPVEDTEEWNPDARREDAIASELASSGLLDATEVHVTVKGEEARLTGEVYMREEIAVAGNIALSVEGIKRVRNAIRPKQRHLRSSGKEDDARAQSRTL</sequence>
<dbReference type="Proteomes" id="UP000191135">
    <property type="component" value="Chromosome"/>
</dbReference>
<dbReference type="EMBL" id="CP020330">
    <property type="protein sequence ID" value="AQZ51860.1"/>
    <property type="molecule type" value="Genomic_DNA"/>
</dbReference>
<dbReference type="Gene3D" id="3.30.1340.30">
    <property type="match status" value="1"/>
</dbReference>